<comment type="caution">
    <text evidence="3">The sequence shown here is derived from an EMBL/GenBank/DDBJ whole genome shotgun (WGS) entry which is preliminary data.</text>
</comment>
<dbReference type="Proteomes" id="UP000235145">
    <property type="component" value="Unassembled WGS sequence"/>
</dbReference>
<reference evidence="3 4" key="1">
    <citation type="journal article" date="2017" name="Nat. Commun.">
        <title>Genome assembly with in vitro proximity ligation data and whole-genome triplication in lettuce.</title>
        <authorList>
            <person name="Reyes-Chin-Wo S."/>
            <person name="Wang Z."/>
            <person name="Yang X."/>
            <person name="Kozik A."/>
            <person name="Arikit S."/>
            <person name="Song C."/>
            <person name="Xia L."/>
            <person name="Froenicke L."/>
            <person name="Lavelle D.O."/>
            <person name="Truco M.J."/>
            <person name="Xia R."/>
            <person name="Zhu S."/>
            <person name="Xu C."/>
            <person name="Xu H."/>
            <person name="Xu X."/>
            <person name="Cox K."/>
            <person name="Korf I."/>
            <person name="Meyers B.C."/>
            <person name="Michelmore R.W."/>
        </authorList>
    </citation>
    <scope>NUCLEOTIDE SEQUENCE [LARGE SCALE GENOMIC DNA]</scope>
    <source>
        <strain evidence="4">cv. Salinas</strain>
        <tissue evidence="3">Seedlings</tissue>
    </source>
</reference>
<keyword evidence="4" id="KW-1185">Reference proteome</keyword>
<protein>
    <recommendedName>
        <fullName evidence="2">Retroviral polymerase SH3-like domain-containing protein</fullName>
    </recommendedName>
</protein>
<evidence type="ECO:0000259" key="2">
    <source>
        <dbReference type="Pfam" id="PF25597"/>
    </source>
</evidence>
<dbReference type="Pfam" id="PF25597">
    <property type="entry name" value="SH3_retrovirus"/>
    <property type="match status" value="1"/>
</dbReference>
<evidence type="ECO:0000256" key="1">
    <source>
        <dbReference type="SAM" id="MobiDB-lite"/>
    </source>
</evidence>
<evidence type="ECO:0000313" key="4">
    <source>
        <dbReference type="Proteomes" id="UP000235145"/>
    </source>
</evidence>
<dbReference type="InterPro" id="IPR057670">
    <property type="entry name" value="SH3_retrovirus"/>
</dbReference>
<feature type="compositionally biased region" description="Polar residues" evidence="1">
    <location>
        <begin position="121"/>
        <end position="133"/>
    </location>
</feature>
<organism evidence="3 4">
    <name type="scientific">Lactuca sativa</name>
    <name type="common">Garden lettuce</name>
    <dbReference type="NCBI Taxonomy" id="4236"/>
    <lineage>
        <taxon>Eukaryota</taxon>
        <taxon>Viridiplantae</taxon>
        <taxon>Streptophyta</taxon>
        <taxon>Embryophyta</taxon>
        <taxon>Tracheophyta</taxon>
        <taxon>Spermatophyta</taxon>
        <taxon>Magnoliopsida</taxon>
        <taxon>eudicotyledons</taxon>
        <taxon>Gunneridae</taxon>
        <taxon>Pentapetalae</taxon>
        <taxon>asterids</taxon>
        <taxon>campanulids</taxon>
        <taxon>Asterales</taxon>
        <taxon>Asteraceae</taxon>
        <taxon>Cichorioideae</taxon>
        <taxon>Cichorieae</taxon>
        <taxon>Lactucinae</taxon>
        <taxon>Lactuca</taxon>
    </lineage>
</organism>
<sequence>MNNRKPNVKFFHIFGCRYYIKNNRDQLGKFVPKAYEGIFLGYCLYAATYKVLNKRTRVIEESSDVTFDESYVRVLDPNHFAHKKASPDVSQPHQPSKDSSSTKAQVEGEPSLNDYIPKSPLESSELSTPTSHHQYGPVITPIIASFKEEPPLDGSIFKGTLKSSQPSSPWFQREPHSTGSIPSSSFTSTPSAEFKHATVEGEPPISGSSRRFQDDIFEGTFTSDYPPRPREQYETVYTP</sequence>
<feature type="compositionally biased region" description="Polar residues" evidence="1">
    <location>
        <begin position="161"/>
        <end position="170"/>
    </location>
</feature>
<gene>
    <name evidence="3" type="ORF">LSAT_V11C400157480</name>
</gene>
<feature type="region of interest" description="Disordered" evidence="1">
    <location>
        <begin position="161"/>
        <end position="239"/>
    </location>
</feature>
<evidence type="ECO:0000313" key="3">
    <source>
        <dbReference type="EMBL" id="KAJ0214440.1"/>
    </source>
</evidence>
<dbReference type="AlphaFoldDB" id="A0A9R1W1B6"/>
<name>A0A9R1W1B6_LACSA</name>
<feature type="domain" description="Retroviral polymerase SH3-like" evidence="2">
    <location>
        <begin position="16"/>
        <end position="70"/>
    </location>
</feature>
<dbReference type="EMBL" id="NBSK02000004">
    <property type="protein sequence ID" value="KAJ0214440.1"/>
    <property type="molecule type" value="Genomic_DNA"/>
</dbReference>
<accession>A0A9R1W1B6</accession>
<proteinExistence type="predicted"/>
<feature type="compositionally biased region" description="Low complexity" evidence="1">
    <location>
        <begin position="177"/>
        <end position="191"/>
    </location>
</feature>
<feature type="compositionally biased region" description="Polar residues" evidence="1">
    <location>
        <begin position="88"/>
        <end position="104"/>
    </location>
</feature>
<feature type="region of interest" description="Disordered" evidence="1">
    <location>
        <begin position="82"/>
        <end position="134"/>
    </location>
</feature>